<feature type="compositionally biased region" description="Basic residues" evidence="2">
    <location>
        <begin position="546"/>
        <end position="563"/>
    </location>
</feature>
<evidence type="ECO:0000256" key="2">
    <source>
        <dbReference type="SAM" id="MobiDB-lite"/>
    </source>
</evidence>
<proteinExistence type="predicted"/>
<gene>
    <name evidence="4" type="ORF">MACK_002209</name>
</gene>
<evidence type="ECO:0000256" key="3">
    <source>
        <dbReference type="SAM" id="SignalP"/>
    </source>
</evidence>
<dbReference type="Proteomes" id="UP000244811">
    <property type="component" value="Chromosome 3"/>
</dbReference>
<feature type="coiled-coil region" evidence="1">
    <location>
        <begin position="344"/>
        <end position="419"/>
    </location>
</feature>
<keyword evidence="3" id="KW-0732">Signal</keyword>
<dbReference type="EMBL" id="CP056070">
    <property type="protein sequence ID" value="UKK01395.2"/>
    <property type="molecule type" value="Genomic_DNA"/>
</dbReference>
<evidence type="ECO:0000313" key="4">
    <source>
        <dbReference type="EMBL" id="UKK01395.2"/>
    </source>
</evidence>
<keyword evidence="1" id="KW-0175">Coiled coil</keyword>
<feature type="compositionally biased region" description="Polar residues" evidence="2">
    <location>
        <begin position="489"/>
        <end position="499"/>
    </location>
</feature>
<accession>A0A976MB87</accession>
<feature type="compositionally biased region" description="Basic residues" evidence="2">
    <location>
        <begin position="504"/>
        <end position="538"/>
    </location>
</feature>
<feature type="compositionally biased region" description="Basic and acidic residues" evidence="2">
    <location>
        <begin position="564"/>
        <end position="592"/>
    </location>
</feature>
<reference evidence="4" key="1">
    <citation type="submission" date="2022-07" db="EMBL/GenBank/DDBJ databases">
        <title>Evaluation of T. orientalis genome assembly methods using nanopore sequencing and analysis of variation between genomes.</title>
        <authorList>
            <person name="Yam J."/>
            <person name="Micallef M.L."/>
            <person name="Liu M."/>
            <person name="Djordjevic S.P."/>
            <person name="Bogema D.R."/>
            <person name="Jenkins C."/>
        </authorList>
    </citation>
    <scope>NUCLEOTIDE SEQUENCE</scope>
    <source>
        <strain evidence="4">Goon Nure</strain>
    </source>
</reference>
<feature type="region of interest" description="Disordered" evidence="2">
    <location>
        <begin position="486"/>
        <end position="696"/>
    </location>
</feature>
<evidence type="ECO:0000256" key="1">
    <source>
        <dbReference type="SAM" id="Coils"/>
    </source>
</evidence>
<feature type="compositionally biased region" description="Acidic residues" evidence="2">
    <location>
        <begin position="687"/>
        <end position="696"/>
    </location>
</feature>
<organism evidence="4 5">
    <name type="scientific">Theileria orientalis</name>
    <dbReference type="NCBI Taxonomy" id="68886"/>
    <lineage>
        <taxon>Eukaryota</taxon>
        <taxon>Sar</taxon>
        <taxon>Alveolata</taxon>
        <taxon>Apicomplexa</taxon>
        <taxon>Aconoidasida</taxon>
        <taxon>Piroplasmida</taxon>
        <taxon>Theileriidae</taxon>
        <taxon>Theileria</taxon>
    </lineage>
</organism>
<feature type="signal peptide" evidence="3">
    <location>
        <begin position="1"/>
        <end position="17"/>
    </location>
</feature>
<evidence type="ECO:0000313" key="5">
    <source>
        <dbReference type="Proteomes" id="UP000244811"/>
    </source>
</evidence>
<sequence length="696" mass="80694">MKILNSLLLFILGTVTADRLADTRRRGESLYLPLEGENGLVGDNDDYPLVEQDYELGEYPEDPEEVDYLTEIYDEPKPEKRSRRKCPYGKKGCKFKKAKCVCTSKDATYKFIIKKFKTVGDKTRIEELPDEPEEPRYLEQAPEWPRYIEQLPMEPNYIEQPPMEPYGPPDYPAEIDQPMGQYYDSQTGTEDIMNKIPSVMEDFKSVETMVDPKDMIVDVPSSQGGHQLPLATGVNGFDDKTVRVKTEDNNDQKVREYEYLRIKNIDDKGVEEKHIETPLDSRPEVSYHKGVVPEIDHSVKNSFFASLSAAQNNNAYPTGFPVGTRTVGTQTEPQLVHPQVLTPAEKVQMKLEELKRSNEQLLATPPSVTPIPLTYPNVTDDELDRQKLEEKLRKKMESTDRIQRKLEEVRRRNDQLLREGASRQPITTAYYNTSNPSLPPAATPADRVQMKLNEVRRRNEQLLATPASAMPIPLAYTNVPIESTGGALVNQSTGVTTEGASLRGLKKRRKRSKKGKKSKKAKKTKKSKKNKKNKKSKARKNEEKMRKKMEKKRRREEKKKAKMAKKEAEKRERERLDEMKERERLIEEKLDEEKEELEESQLAASERARVAKRLQQQQDLQQRRIDQTERNMQIRRQRQRQLEEKRRIQRLRREKMLMKRQERDLGDLSTSGSDEEDEIPISPLFQDGDDDDDDDE</sequence>
<protein>
    <submittedName>
        <fullName evidence="4">Uncharacterized protein</fullName>
    </submittedName>
</protein>
<feature type="compositionally biased region" description="Basic and acidic residues" evidence="2">
    <location>
        <begin position="654"/>
        <end position="666"/>
    </location>
</feature>
<name>A0A976MB87_THEOR</name>
<dbReference type="AlphaFoldDB" id="A0A976MB87"/>
<feature type="chain" id="PRO_5037377389" evidence="3">
    <location>
        <begin position="18"/>
        <end position="696"/>
    </location>
</feature>